<keyword evidence="1" id="KW-0472">Membrane</keyword>
<comment type="caution">
    <text evidence="2">The sequence shown here is derived from an EMBL/GenBank/DDBJ whole genome shotgun (WGS) entry which is preliminary data.</text>
</comment>
<reference evidence="2" key="1">
    <citation type="submission" date="2020-05" db="EMBL/GenBank/DDBJ databases">
        <authorList>
            <person name="Rincon C."/>
            <person name="Sanders R I."/>
            <person name="Robbins C."/>
            <person name="Chaturvedi A."/>
        </authorList>
    </citation>
    <scope>NUCLEOTIDE SEQUENCE</scope>
    <source>
        <strain evidence="2">CHB12</strain>
    </source>
</reference>
<dbReference type="OrthoDB" id="10355549at2759"/>
<feature type="transmembrane region" description="Helical" evidence="1">
    <location>
        <begin position="107"/>
        <end position="140"/>
    </location>
</feature>
<keyword evidence="1" id="KW-0812">Transmembrane</keyword>
<evidence type="ECO:0000313" key="3">
    <source>
        <dbReference type="Proteomes" id="UP000684084"/>
    </source>
</evidence>
<name>A0A916E5D7_9GLOM</name>
<organism evidence="2 3">
    <name type="scientific">Rhizophagus irregularis</name>
    <dbReference type="NCBI Taxonomy" id="588596"/>
    <lineage>
        <taxon>Eukaryota</taxon>
        <taxon>Fungi</taxon>
        <taxon>Fungi incertae sedis</taxon>
        <taxon>Mucoromycota</taxon>
        <taxon>Glomeromycotina</taxon>
        <taxon>Glomeromycetes</taxon>
        <taxon>Glomerales</taxon>
        <taxon>Glomeraceae</taxon>
        <taxon>Rhizophagus</taxon>
    </lineage>
</organism>
<dbReference type="EMBL" id="CAGKOT010000010">
    <property type="protein sequence ID" value="CAB5356057.1"/>
    <property type="molecule type" value="Genomic_DNA"/>
</dbReference>
<proteinExistence type="predicted"/>
<feature type="transmembrane region" description="Helical" evidence="1">
    <location>
        <begin position="30"/>
        <end position="48"/>
    </location>
</feature>
<dbReference type="AlphaFoldDB" id="A0A916E5D7"/>
<evidence type="ECO:0000313" key="2">
    <source>
        <dbReference type="EMBL" id="CAB5356057.1"/>
    </source>
</evidence>
<accession>A0A916E5D7</accession>
<sequence>MKTAVIIRTGNQTGNRFVSFTNSVLFHLRSWFFAVSGSLRFLIGRFSFLCDTSRKGRSFFFFGFLFLILFAFFLLGLRFFTRRFRFFVIVHRKTGFQFLQFSTEREIFGLLEILILFTALLALFGNALVHWPAVTALQLFTQRTDQMKLMCIEGPLAINFP</sequence>
<feature type="transmembrane region" description="Helical" evidence="1">
    <location>
        <begin position="60"/>
        <end position="80"/>
    </location>
</feature>
<dbReference type="Proteomes" id="UP000684084">
    <property type="component" value="Unassembled WGS sequence"/>
</dbReference>
<protein>
    <submittedName>
        <fullName evidence="2">Uncharacterized protein</fullName>
    </submittedName>
</protein>
<gene>
    <name evidence="2" type="ORF">CHRIB12_LOCUS6250</name>
</gene>
<keyword evidence="1" id="KW-1133">Transmembrane helix</keyword>
<evidence type="ECO:0000256" key="1">
    <source>
        <dbReference type="SAM" id="Phobius"/>
    </source>
</evidence>